<dbReference type="KEGG" id="osn:115214964"/>
<evidence type="ECO:0000313" key="14">
    <source>
        <dbReference type="RefSeq" id="XP_029639920.1"/>
    </source>
</evidence>
<keyword evidence="4" id="KW-0964">Secreted</keyword>
<keyword evidence="9" id="KW-0325">Glycoprotein</keyword>
<dbReference type="InterPro" id="IPR036179">
    <property type="entry name" value="Ig-like_dom_sf"/>
</dbReference>
<keyword evidence="3" id="KW-0217">Developmental protein</keyword>
<dbReference type="InterPro" id="IPR027231">
    <property type="entry name" value="Semaphorin"/>
</dbReference>
<gene>
    <name evidence="14" type="primary">LOC115214964</name>
</gene>
<keyword evidence="13" id="KW-1185">Reference proteome</keyword>
<name>A0A6P7SNS2_9MOLL</name>
<dbReference type="InterPro" id="IPR001627">
    <property type="entry name" value="Semap_dom"/>
</dbReference>
<evidence type="ECO:0000259" key="12">
    <source>
        <dbReference type="PROSITE" id="PS51004"/>
    </source>
</evidence>
<comment type="similarity">
    <text evidence="2">Belongs to the semaphorin family.</text>
</comment>
<dbReference type="PANTHER" id="PTHR11036">
    <property type="entry name" value="SEMAPHORIN"/>
    <property type="match status" value="1"/>
</dbReference>
<dbReference type="Pfam" id="PF01403">
    <property type="entry name" value="Sema"/>
    <property type="match status" value="1"/>
</dbReference>
<dbReference type="GO" id="GO:0030335">
    <property type="term" value="P:positive regulation of cell migration"/>
    <property type="evidence" value="ECO:0007669"/>
    <property type="project" value="TreeGrafter"/>
</dbReference>
<dbReference type="GO" id="GO:0005576">
    <property type="term" value="C:extracellular region"/>
    <property type="evidence" value="ECO:0007669"/>
    <property type="project" value="UniProtKB-SubCell"/>
</dbReference>
<dbReference type="RefSeq" id="XP_029639920.1">
    <property type="nucleotide sequence ID" value="XM_029784060.2"/>
</dbReference>
<keyword evidence="7" id="KW-0524">Neurogenesis</keyword>
<comment type="subcellular location">
    <subcellularLocation>
        <location evidence="1">Secreted</location>
    </subcellularLocation>
</comment>
<dbReference type="PANTHER" id="PTHR11036:SF90">
    <property type="entry name" value="SEMAPHORIN 2B, ISOFORM D-RELATED"/>
    <property type="match status" value="1"/>
</dbReference>
<keyword evidence="5" id="KW-0732">Signal</keyword>
<dbReference type="GO" id="GO:0007411">
    <property type="term" value="P:axon guidance"/>
    <property type="evidence" value="ECO:0007669"/>
    <property type="project" value="TreeGrafter"/>
</dbReference>
<accession>A0A6P7SNS2</accession>
<sequence>MSRTAIDLNYNLLVHLLPAARSLRTTTFLLFTIFGLNVWTLDICEPHLTLKDIREYPSESSPQLHYFRYMTIDKNSHSLFVGGMNKVIRLNLSDINSGHVETSLNASTKSAKRCVWQAKKKMPDCQNHIRLIARNGTTLLVCGTGAYQPTTYHLDIDTLELKSSEPSPGLCAFDPFDNSTAILVHSKTSEEDLVSIYSGTFADFSKARPQIYRPSVYTKDGKLAYDYLKTAPSSSKWLNEPQFVASFNTKDQVLFFLRELAVEYGNCGKKIYSRVARVCKNDRGGERLLINEWSTYLKARINCSLPGQYPYYFDEIQDVYTQDNKIFYGLFTTNRNGITASAICAYHWTDIQKVFDGPFKDQNTDTSYWLPVANNQVPAIRPGNCSINDSRSLPDNVLTFIKDKPLMHMLLQHMYSTPIFHKADVMLQKLTMAFNVSGRNDVVFFAASNQGKVYKIFQRPMEHARDKPYAVVSAVYSPFSETQPIWNMVMHKDYLYLSTDSKVLQVNVETCEQYKKADACINDPYCGWARNDKCMPYNQGSSHHRLRTFKDVPANMPFKEAMAHVIEEPLYESRTVNVSVGTSFRLRLSYKICVEGPVKWKKNETVLCPGNEYLMAQDNSLILQNIHIGHQGHYQAEDRHNAVVSQYIVNIRKGKEDIEKDWMLKFQEWCDLFEDYKRERDKWTNNCHTGNADINSNTINAIPQNRN</sequence>
<feature type="domain" description="Sema" evidence="12">
    <location>
        <begin position="45"/>
        <end position="508"/>
    </location>
</feature>
<organism evidence="13 14">
    <name type="scientific">Octopus sinensis</name>
    <name type="common">East Asian common octopus</name>
    <dbReference type="NCBI Taxonomy" id="2607531"/>
    <lineage>
        <taxon>Eukaryota</taxon>
        <taxon>Metazoa</taxon>
        <taxon>Spiralia</taxon>
        <taxon>Lophotrochozoa</taxon>
        <taxon>Mollusca</taxon>
        <taxon>Cephalopoda</taxon>
        <taxon>Coleoidea</taxon>
        <taxon>Octopodiformes</taxon>
        <taxon>Octopoda</taxon>
        <taxon>Incirrata</taxon>
        <taxon>Octopodidae</taxon>
        <taxon>Octopus</taxon>
    </lineage>
</organism>
<protein>
    <recommendedName>
        <fullName evidence="10">Semaphorin-2A</fullName>
    </recommendedName>
</protein>
<comment type="caution">
    <text evidence="11">Lacks conserved residue(s) required for the propagation of feature annotation.</text>
</comment>
<keyword evidence="6" id="KW-0221">Differentiation</keyword>
<dbReference type="AlphaFoldDB" id="A0A6P7SNS2"/>
<dbReference type="GO" id="GO:0071526">
    <property type="term" value="P:semaphorin-plexin signaling pathway"/>
    <property type="evidence" value="ECO:0007669"/>
    <property type="project" value="TreeGrafter"/>
</dbReference>
<dbReference type="SUPFAM" id="SSF48726">
    <property type="entry name" value="Immunoglobulin"/>
    <property type="match status" value="1"/>
</dbReference>
<dbReference type="GO" id="GO:0045499">
    <property type="term" value="F:chemorepellent activity"/>
    <property type="evidence" value="ECO:0007669"/>
    <property type="project" value="TreeGrafter"/>
</dbReference>
<dbReference type="Gene3D" id="2.130.10.10">
    <property type="entry name" value="YVTN repeat-like/Quinoprotein amine dehydrogenase"/>
    <property type="match status" value="1"/>
</dbReference>
<dbReference type="PROSITE" id="PS51004">
    <property type="entry name" value="SEMA"/>
    <property type="match status" value="1"/>
</dbReference>
<dbReference type="GO" id="GO:0005886">
    <property type="term" value="C:plasma membrane"/>
    <property type="evidence" value="ECO:0007669"/>
    <property type="project" value="TreeGrafter"/>
</dbReference>
<evidence type="ECO:0000256" key="1">
    <source>
        <dbReference type="ARBA" id="ARBA00004613"/>
    </source>
</evidence>
<evidence type="ECO:0000256" key="3">
    <source>
        <dbReference type="ARBA" id="ARBA00022473"/>
    </source>
</evidence>
<keyword evidence="8" id="KW-1015">Disulfide bond</keyword>
<evidence type="ECO:0000256" key="4">
    <source>
        <dbReference type="ARBA" id="ARBA00022525"/>
    </source>
</evidence>
<dbReference type="SUPFAM" id="SSF103575">
    <property type="entry name" value="Plexin repeat"/>
    <property type="match status" value="1"/>
</dbReference>
<dbReference type="SUPFAM" id="SSF101912">
    <property type="entry name" value="Sema domain"/>
    <property type="match status" value="1"/>
</dbReference>
<dbReference type="FunFam" id="2.130.10.10:FF:000369">
    <property type="entry name" value="semaphorin-2A isoform X1"/>
    <property type="match status" value="1"/>
</dbReference>
<evidence type="ECO:0000256" key="5">
    <source>
        <dbReference type="ARBA" id="ARBA00022729"/>
    </source>
</evidence>
<reference evidence="14" key="1">
    <citation type="submission" date="2025-08" db="UniProtKB">
        <authorList>
            <consortium name="RefSeq"/>
        </authorList>
    </citation>
    <scope>IDENTIFICATION</scope>
</reference>
<dbReference type="GO" id="GO:0030215">
    <property type="term" value="F:semaphorin receptor binding"/>
    <property type="evidence" value="ECO:0007669"/>
    <property type="project" value="InterPro"/>
</dbReference>
<evidence type="ECO:0000256" key="11">
    <source>
        <dbReference type="PROSITE-ProRule" id="PRU00352"/>
    </source>
</evidence>
<evidence type="ECO:0000256" key="6">
    <source>
        <dbReference type="ARBA" id="ARBA00022782"/>
    </source>
</evidence>
<dbReference type="SMART" id="SM00630">
    <property type="entry name" value="Sema"/>
    <property type="match status" value="1"/>
</dbReference>
<evidence type="ECO:0000256" key="9">
    <source>
        <dbReference type="ARBA" id="ARBA00023180"/>
    </source>
</evidence>
<evidence type="ECO:0000256" key="2">
    <source>
        <dbReference type="ARBA" id="ARBA00009492"/>
    </source>
</evidence>
<dbReference type="InterPro" id="IPR015943">
    <property type="entry name" value="WD40/YVTN_repeat-like_dom_sf"/>
</dbReference>
<evidence type="ECO:0000313" key="13">
    <source>
        <dbReference type="Proteomes" id="UP000515154"/>
    </source>
</evidence>
<evidence type="ECO:0000256" key="8">
    <source>
        <dbReference type="ARBA" id="ARBA00023157"/>
    </source>
</evidence>
<evidence type="ECO:0000256" key="7">
    <source>
        <dbReference type="ARBA" id="ARBA00022902"/>
    </source>
</evidence>
<proteinExistence type="inferred from homology"/>
<dbReference type="Proteomes" id="UP000515154">
    <property type="component" value="Linkage group LG8"/>
</dbReference>
<dbReference type="InterPro" id="IPR036352">
    <property type="entry name" value="Semap_dom_sf"/>
</dbReference>
<evidence type="ECO:0000256" key="10">
    <source>
        <dbReference type="ARBA" id="ARBA00074148"/>
    </source>
</evidence>